<dbReference type="EMBL" id="VMNW02000008">
    <property type="protein sequence ID" value="KAA9163999.1"/>
    <property type="molecule type" value="Genomic_DNA"/>
</dbReference>
<comment type="caution">
    <text evidence="2">The sequence shown here is derived from an EMBL/GenBank/DDBJ whole genome shotgun (WGS) entry which is preliminary data.</text>
</comment>
<dbReference type="Proteomes" id="UP000319769">
    <property type="component" value="Unassembled WGS sequence"/>
</dbReference>
<dbReference type="CDD" id="cd03441">
    <property type="entry name" value="R_hydratase_like"/>
    <property type="match status" value="1"/>
</dbReference>
<dbReference type="InterPro" id="IPR029069">
    <property type="entry name" value="HotDog_dom_sf"/>
</dbReference>
<evidence type="ECO:0000259" key="1">
    <source>
        <dbReference type="Pfam" id="PF13452"/>
    </source>
</evidence>
<dbReference type="AlphaFoldDB" id="A0A5N0VC97"/>
<dbReference type="Gene3D" id="3.10.129.10">
    <property type="entry name" value="Hotdog Thioesterase"/>
    <property type="match status" value="2"/>
</dbReference>
<name>A0A5N0VC97_9PSEU</name>
<accession>A0A5N0VC97</accession>
<sequence>MADNGFRNDLLSDEFNNAVDKWAAERNALVGDLAFPEQVGNLRSPYAPPSKRGPNSHYALFNEEVTKDLIRHFCDGIGDKNPLYRWDEYAKFTKHGGVIAPNGILICIGEAGAGQGTVAPGFGRSLAGGSSWRWFGTVRPGDKFHVFGTDMGVTEKKPRREVPYRLFQATYRTTYLNQRNETVAVRDRTRMQIVAESRQKTESAFTERPRHRYTEDELDAIHQAYEDEEKNRRGSTPRYWEEVSAGDELFPVVAGPLTTLDVHVWMAAMGQQSAFNVNWDMLRGHVADHGWVDPETNAPRWRAEAHLVDAAARVTGLRSGAYGHHGQFESLMQKAIQNWMGDDGFLVFQSNRTRRPSWMGDTTTVTGSVTRKYEEDGRHLVDIECSCTTQDGEVHQTCEATVALPSRSAYRNEGAR</sequence>
<keyword evidence="3" id="KW-1185">Reference proteome</keyword>
<evidence type="ECO:0000313" key="3">
    <source>
        <dbReference type="Proteomes" id="UP000319769"/>
    </source>
</evidence>
<dbReference type="InterPro" id="IPR039569">
    <property type="entry name" value="FAS1-like_DH_region"/>
</dbReference>
<gene>
    <name evidence="2" type="ORF">FPZ12_008230</name>
</gene>
<dbReference type="SUPFAM" id="SSF54637">
    <property type="entry name" value="Thioesterase/thiol ester dehydrase-isomerase"/>
    <property type="match status" value="2"/>
</dbReference>
<evidence type="ECO:0000313" key="2">
    <source>
        <dbReference type="EMBL" id="KAA9163999.1"/>
    </source>
</evidence>
<dbReference type="OrthoDB" id="4235906at2"/>
<feature type="domain" description="FAS1-like dehydratase" evidence="1">
    <location>
        <begin position="61"/>
        <end position="184"/>
    </location>
</feature>
<organism evidence="2 3">
    <name type="scientific">Amycolatopsis acidicola</name>
    <dbReference type="NCBI Taxonomy" id="2596893"/>
    <lineage>
        <taxon>Bacteria</taxon>
        <taxon>Bacillati</taxon>
        <taxon>Actinomycetota</taxon>
        <taxon>Actinomycetes</taxon>
        <taxon>Pseudonocardiales</taxon>
        <taxon>Pseudonocardiaceae</taxon>
        <taxon>Amycolatopsis</taxon>
    </lineage>
</organism>
<dbReference type="RefSeq" id="WP_144748967.1">
    <property type="nucleotide sequence ID" value="NZ_VMNW02000008.1"/>
</dbReference>
<proteinExistence type="predicted"/>
<dbReference type="Pfam" id="PF13452">
    <property type="entry name" value="FAS1_DH_region"/>
    <property type="match status" value="1"/>
</dbReference>
<reference evidence="2" key="1">
    <citation type="submission" date="2019-09" db="EMBL/GenBank/DDBJ databases">
        <authorList>
            <person name="Teo W.F.A."/>
            <person name="Duangmal K."/>
        </authorList>
    </citation>
    <scope>NUCLEOTIDE SEQUENCE [LARGE SCALE GENOMIC DNA]</scope>
    <source>
        <strain evidence="2">K81G1</strain>
    </source>
</reference>
<protein>
    <recommendedName>
        <fullName evidence="1">FAS1-like dehydratase domain-containing protein</fullName>
    </recommendedName>
</protein>